<reference evidence="3" key="2">
    <citation type="submission" date="2011-02" db="EMBL/GenBank/DDBJ databases">
        <authorList>
            <person name="MacLean D."/>
        </authorList>
    </citation>
    <scope>NUCLEOTIDE SEQUENCE</scope>
</reference>
<name>F0WM56_9STRA</name>
<dbReference type="EMBL" id="FR824198">
    <property type="protein sequence ID" value="CCA22384.1"/>
    <property type="molecule type" value="Genomic_DNA"/>
</dbReference>
<feature type="domain" description="ELMO" evidence="2">
    <location>
        <begin position="389"/>
        <end position="543"/>
    </location>
</feature>
<dbReference type="AlphaFoldDB" id="F0WM56"/>
<gene>
    <name evidence="3" type="primary">AlNc14C153G7559</name>
    <name evidence="3" type="ORF">ALNC14_085270</name>
</gene>
<dbReference type="PANTHER" id="PTHR12771:SF2">
    <property type="entry name" value="ELMO DOMAIN-CONTAINING PROTEIN 3"/>
    <property type="match status" value="1"/>
</dbReference>
<dbReference type="InterPro" id="IPR006816">
    <property type="entry name" value="ELMO_dom"/>
</dbReference>
<dbReference type="HOGENOM" id="CLU_486105_0_0_1"/>
<dbReference type="PROSITE" id="PS51335">
    <property type="entry name" value="ELMO"/>
    <property type="match status" value="1"/>
</dbReference>
<proteinExistence type="predicted"/>
<accession>F0WM56</accession>
<dbReference type="InterPro" id="IPR050868">
    <property type="entry name" value="ELMO_domain-containing"/>
</dbReference>
<feature type="compositionally biased region" description="Basic and acidic residues" evidence="1">
    <location>
        <begin position="227"/>
        <end position="236"/>
    </location>
</feature>
<dbReference type="Pfam" id="PF04727">
    <property type="entry name" value="ELMO_CED12"/>
    <property type="match status" value="1"/>
</dbReference>
<dbReference type="PANTHER" id="PTHR12771">
    <property type="entry name" value="ENGULFMENT AND CELL MOTILITY"/>
    <property type="match status" value="1"/>
</dbReference>
<sequence>MQVVDLIARDEETIRMSLPPPAPLTSLAVLESIMSSEGSDSDSDSDSDDDTSAHDSTSDQEPATFDRTDDEEFIEIDVNVSKAIKFEGDKVKMQKGSPPPLTQPSQKSVKVSTQMLHEDSAFGVSYSDVRTQREKKYQPKCISLVDENENKEPLRSLSDDLNNEEFDYDVEHAKTVEIQSENEQKTIRNETHSIDEMEKLREQQLIEELRLATEAERSSTFIPGNSDLHENERKLEMSNSEPVTEKEKELSNDRLVTESLVSAEDCHGTILERIEENEVEDAGEKETIELPFASHKWTEIELQPANSDTVVAPPEADDKTLTVSYVEARDDLMHDDTIRDGSKVEVEVVSCLLCLHCFRRPKLRFEGGDEEHERLFCLAATPMTKKQYLSSRMLSTLYREITGTESLQRETNWEQIGFQGSDPSTDLRSCGVISLLQMLYLVKQHPALTRNLYQLSQHEALHFPLACTMINITRCCLQALRSKKLYSECNRQKSVLSAVNLLFASIACSVAEMFTELQKSMPESQKSWPLALQKTLEQGENCPTRVIEKFLMSKDSANSRQ</sequence>
<organism evidence="3">
    <name type="scientific">Albugo laibachii Nc14</name>
    <dbReference type="NCBI Taxonomy" id="890382"/>
    <lineage>
        <taxon>Eukaryota</taxon>
        <taxon>Sar</taxon>
        <taxon>Stramenopiles</taxon>
        <taxon>Oomycota</taxon>
        <taxon>Peronosporomycetes</taxon>
        <taxon>Albuginales</taxon>
        <taxon>Albuginaceae</taxon>
        <taxon>Albugo</taxon>
    </lineage>
</organism>
<feature type="compositionally biased region" description="Basic and acidic residues" evidence="1">
    <location>
        <begin position="243"/>
        <end position="254"/>
    </location>
</feature>
<feature type="region of interest" description="Disordered" evidence="1">
    <location>
        <begin position="221"/>
        <end position="254"/>
    </location>
</feature>
<protein>
    <submittedName>
        <fullName evidence="3">PREDICTED: similar to RNA binding motif and ELMO domain 1 putative</fullName>
    </submittedName>
</protein>
<evidence type="ECO:0000313" key="3">
    <source>
        <dbReference type="EMBL" id="CCA22384.1"/>
    </source>
</evidence>
<reference evidence="3" key="1">
    <citation type="journal article" date="2011" name="PLoS Biol.">
        <title>Gene gain and loss during evolution of obligate parasitism in the white rust pathogen of Arabidopsis thaliana.</title>
        <authorList>
            <person name="Kemen E."/>
            <person name="Gardiner A."/>
            <person name="Schultz-Larsen T."/>
            <person name="Kemen A.C."/>
            <person name="Balmuth A.L."/>
            <person name="Robert-Seilaniantz A."/>
            <person name="Bailey K."/>
            <person name="Holub E."/>
            <person name="Studholme D.J."/>
            <person name="Maclean D."/>
            <person name="Jones J.D."/>
        </authorList>
    </citation>
    <scope>NUCLEOTIDE SEQUENCE</scope>
</reference>
<feature type="compositionally biased region" description="Acidic residues" evidence="1">
    <location>
        <begin position="39"/>
        <end position="50"/>
    </location>
</feature>
<evidence type="ECO:0000259" key="2">
    <source>
        <dbReference type="PROSITE" id="PS51335"/>
    </source>
</evidence>
<evidence type="ECO:0000256" key="1">
    <source>
        <dbReference type="SAM" id="MobiDB-lite"/>
    </source>
</evidence>
<feature type="region of interest" description="Disordered" evidence="1">
    <location>
        <begin position="30"/>
        <end position="72"/>
    </location>
</feature>